<dbReference type="Proteomes" id="UP001151760">
    <property type="component" value="Unassembled WGS sequence"/>
</dbReference>
<feature type="compositionally biased region" description="Basic and acidic residues" evidence="1">
    <location>
        <begin position="12"/>
        <end position="25"/>
    </location>
</feature>
<reference evidence="2" key="2">
    <citation type="submission" date="2022-01" db="EMBL/GenBank/DDBJ databases">
        <authorList>
            <person name="Yamashiro T."/>
            <person name="Shiraishi A."/>
            <person name="Satake H."/>
            <person name="Nakayama K."/>
        </authorList>
    </citation>
    <scope>NUCLEOTIDE SEQUENCE</scope>
</reference>
<comment type="caution">
    <text evidence="2">The sequence shown here is derived from an EMBL/GenBank/DDBJ whole genome shotgun (WGS) entry which is preliminary data.</text>
</comment>
<evidence type="ECO:0000256" key="1">
    <source>
        <dbReference type="SAM" id="MobiDB-lite"/>
    </source>
</evidence>
<feature type="compositionally biased region" description="Polar residues" evidence="1">
    <location>
        <begin position="26"/>
        <end position="36"/>
    </location>
</feature>
<keyword evidence="3" id="KW-1185">Reference proteome</keyword>
<reference evidence="2" key="1">
    <citation type="journal article" date="2022" name="Int. J. Mol. Sci.">
        <title>Draft Genome of Tanacetum Coccineum: Genomic Comparison of Closely Related Tanacetum-Family Plants.</title>
        <authorList>
            <person name="Yamashiro T."/>
            <person name="Shiraishi A."/>
            <person name="Nakayama K."/>
            <person name="Satake H."/>
        </authorList>
    </citation>
    <scope>NUCLEOTIDE SEQUENCE</scope>
</reference>
<gene>
    <name evidence="2" type="ORF">Tco_0874052</name>
</gene>
<accession>A0ABQ5BNP0</accession>
<protein>
    <submittedName>
        <fullName evidence="2">Uncharacterized protein</fullName>
    </submittedName>
</protein>
<organism evidence="2 3">
    <name type="scientific">Tanacetum coccineum</name>
    <dbReference type="NCBI Taxonomy" id="301880"/>
    <lineage>
        <taxon>Eukaryota</taxon>
        <taxon>Viridiplantae</taxon>
        <taxon>Streptophyta</taxon>
        <taxon>Embryophyta</taxon>
        <taxon>Tracheophyta</taxon>
        <taxon>Spermatophyta</taxon>
        <taxon>Magnoliopsida</taxon>
        <taxon>eudicotyledons</taxon>
        <taxon>Gunneridae</taxon>
        <taxon>Pentapetalae</taxon>
        <taxon>asterids</taxon>
        <taxon>campanulids</taxon>
        <taxon>Asterales</taxon>
        <taxon>Asteraceae</taxon>
        <taxon>Asteroideae</taxon>
        <taxon>Anthemideae</taxon>
        <taxon>Anthemidinae</taxon>
        <taxon>Tanacetum</taxon>
    </lineage>
</organism>
<proteinExistence type="predicted"/>
<name>A0ABQ5BNP0_9ASTR</name>
<sequence length="133" mass="15455">MVGTGEPWYEPTFDKKNREKNEMKSKSNPVDGTSKQRPTKVPLISRCKVANGGYREKVWREQGVKKVLGDTSQTPKKQYENFPALSSESLDQTFDRIQKLIRQLEIQGEVINQEDMRTKVRRVVFHLMTVMHS</sequence>
<dbReference type="EMBL" id="BQNB010013388">
    <property type="protein sequence ID" value="GJT15346.1"/>
    <property type="molecule type" value="Genomic_DNA"/>
</dbReference>
<feature type="region of interest" description="Disordered" evidence="1">
    <location>
        <begin position="1"/>
        <end position="41"/>
    </location>
</feature>
<evidence type="ECO:0000313" key="3">
    <source>
        <dbReference type="Proteomes" id="UP001151760"/>
    </source>
</evidence>
<evidence type="ECO:0000313" key="2">
    <source>
        <dbReference type="EMBL" id="GJT15346.1"/>
    </source>
</evidence>